<dbReference type="OrthoDB" id="9766486at2"/>
<reference evidence="5 6" key="1">
    <citation type="submission" date="2019-05" db="EMBL/GenBank/DDBJ databases">
        <title>Burkholderia sp. DHOD12, isolated from subtropical forest soil.</title>
        <authorList>
            <person name="Gao Z.-H."/>
            <person name="Qiu L.-H."/>
        </authorList>
    </citation>
    <scope>NUCLEOTIDE SEQUENCE [LARGE SCALE GENOMIC DNA]</scope>
    <source>
        <strain evidence="5 6">DHOD12</strain>
    </source>
</reference>
<dbReference type="PANTHER" id="PTHR43201">
    <property type="entry name" value="ACYL-COA SYNTHETASE"/>
    <property type="match status" value="1"/>
</dbReference>
<dbReference type="PANTHER" id="PTHR43201:SF5">
    <property type="entry name" value="MEDIUM-CHAIN ACYL-COA LIGASE ACSF2, MITOCHONDRIAL"/>
    <property type="match status" value="1"/>
</dbReference>
<dbReference type="EMBL" id="CP040077">
    <property type="protein sequence ID" value="QCP50363.1"/>
    <property type="molecule type" value="Genomic_DNA"/>
</dbReference>
<keyword evidence="6" id="KW-1185">Reference proteome</keyword>
<proteinExistence type="inferred from homology"/>
<dbReference type="SUPFAM" id="SSF56801">
    <property type="entry name" value="Acetyl-CoA synthetase-like"/>
    <property type="match status" value="1"/>
</dbReference>
<dbReference type="InterPro" id="IPR000873">
    <property type="entry name" value="AMP-dep_synth/lig_dom"/>
</dbReference>
<dbReference type="InterPro" id="IPR025110">
    <property type="entry name" value="AMP-bd_C"/>
</dbReference>
<name>A0A4P8ISV4_9BURK</name>
<dbReference type="Pfam" id="PF00501">
    <property type="entry name" value="AMP-binding"/>
    <property type="match status" value="1"/>
</dbReference>
<feature type="domain" description="AMP-binding enzyme C-terminal" evidence="4">
    <location>
        <begin position="449"/>
        <end position="523"/>
    </location>
</feature>
<dbReference type="GO" id="GO:0031956">
    <property type="term" value="F:medium-chain fatty acid-CoA ligase activity"/>
    <property type="evidence" value="ECO:0007669"/>
    <property type="project" value="TreeGrafter"/>
</dbReference>
<dbReference type="Proteomes" id="UP000298656">
    <property type="component" value="Chromosome 1"/>
</dbReference>
<evidence type="ECO:0000256" key="2">
    <source>
        <dbReference type="ARBA" id="ARBA00022598"/>
    </source>
</evidence>
<evidence type="ECO:0000259" key="3">
    <source>
        <dbReference type="Pfam" id="PF00501"/>
    </source>
</evidence>
<dbReference type="InterPro" id="IPR020845">
    <property type="entry name" value="AMP-binding_CS"/>
</dbReference>
<dbReference type="RefSeq" id="WP_137333181.1">
    <property type="nucleotide sequence ID" value="NZ_CP040077.1"/>
</dbReference>
<feature type="domain" description="AMP-dependent synthetase/ligase" evidence="3">
    <location>
        <begin position="36"/>
        <end position="400"/>
    </location>
</feature>
<dbReference type="InterPro" id="IPR045851">
    <property type="entry name" value="AMP-bd_C_sf"/>
</dbReference>
<dbReference type="KEGG" id="tvl:FAZ95_15010"/>
<evidence type="ECO:0000256" key="1">
    <source>
        <dbReference type="ARBA" id="ARBA00006432"/>
    </source>
</evidence>
<dbReference type="InterPro" id="IPR042099">
    <property type="entry name" value="ANL_N_sf"/>
</dbReference>
<dbReference type="PROSITE" id="PS00455">
    <property type="entry name" value="AMP_BINDING"/>
    <property type="match status" value="1"/>
</dbReference>
<dbReference type="Pfam" id="PF13193">
    <property type="entry name" value="AMP-binding_C"/>
    <property type="match status" value="1"/>
</dbReference>
<evidence type="ECO:0000313" key="6">
    <source>
        <dbReference type="Proteomes" id="UP000298656"/>
    </source>
</evidence>
<dbReference type="AlphaFoldDB" id="A0A4P8ISV4"/>
<gene>
    <name evidence="5" type="ORF">FAZ95_15010</name>
</gene>
<keyword evidence="2 5" id="KW-0436">Ligase</keyword>
<protein>
    <submittedName>
        <fullName evidence="5">ATP-dependent acyl-CoA ligase</fullName>
    </submittedName>
</protein>
<dbReference type="GO" id="GO:0006631">
    <property type="term" value="P:fatty acid metabolic process"/>
    <property type="evidence" value="ECO:0007669"/>
    <property type="project" value="TreeGrafter"/>
</dbReference>
<sequence>MATIEIPPAESILASPPERSSYCPGPRDTVVHALARAEAKNPDRIFIDLAGTKYSYREIDRLSTRLAHALAALGVQHGDRVVSLLDTSIDVFTTWFAANKLGAIWVPINTAYQGEFLRHQISDSGTKLIVCDAHYLERIVAIADQLPEVQLVLSRGPGPFPSCPIAIAPLDEHRGNDEAPLPVVVKPADLATLLYTSGTTGPSKGCMMSHNYLCMQGRQQNRCVQMTAEDVQWTCLPVFHGAALISVLGCLVEGLRCAIWPRFSVSSFWSDLEQAGATKALLMASIFPLVAHAPDTEAMKRYYGRLDMISGVPITPEVRKIWKERFGVRVVSSWSYGQTEGVRLSMVGPDEIPPEGCAGRVADEFEVMIFDADDNPLPDGQVGEIVFRPREPNIMFEGYWKRPEETLKVWRNLWMHTGDLGRLENGYLYFVDRAKDYLRCRGENISSFEIERAFSAHPDIAELAVHAVGRQSGEDEVKATIVLREGATVTHVEMCHWAIEKLPYFAVPRYFEFRAELVKNPTGRVLKYRLREEGVTSGTWDREAAGIEVRRRK</sequence>
<accession>A0A4P8ISV4</accession>
<evidence type="ECO:0000313" key="5">
    <source>
        <dbReference type="EMBL" id="QCP50363.1"/>
    </source>
</evidence>
<evidence type="ECO:0000259" key="4">
    <source>
        <dbReference type="Pfam" id="PF13193"/>
    </source>
</evidence>
<organism evidence="5 6">
    <name type="scientific">Trinickia violacea</name>
    <dbReference type="NCBI Taxonomy" id="2571746"/>
    <lineage>
        <taxon>Bacteria</taxon>
        <taxon>Pseudomonadati</taxon>
        <taxon>Pseudomonadota</taxon>
        <taxon>Betaproteobacteria</taxon>
        <taxon>Burkholderiales</taxon>
        <taxon>Burkholderiaceae</taxon>
        <taxon>Trinickia</taxon>
    </lineage>
</organism>
<dbReference type="Gene3D" id="3.30.300.30">
    <property type="match status" value="1"/>
</dbReference>
<comment type="similarity">
    <text evidence="1">Belongs to the ATP-dependent AMP-binding enzyme family.</text>
</comment>
<dbReference type="Gene3D" id="3.40.50.12780">
    <property type="entry name" value="N-terminal domain of ligase-like"/>
    <property type="match status" value="1"/>
</dbReference>